<dbReference type="NCBIfam" id="TIGR01494">
    <property type="entry name" value="ATPase_P-type"/>
    <property type="match status" value="2"/>
</dbReference>
<evidence type="ECO:0000259" key="19">
    <source>
        <dbReference type="SMART" id="SM00831"/>
    </source>
</evidence>
<dbReference type="InterPro" id="IPR044492">
    <property type="entry name" value="P_typ_ATPase_HD_dom"/>
</dbReference>
<evidence type="ECO:0000256" key="11">
    <source>
        <dbReference type="ARBA" id="ARBA00022967"/>
    </source>
</evidence>
<keyword evidence="9 17" id="KW-0067">ATP-binding</keyword>
<evidence type="ECO:0000256" key="1">
    <source>
        <dbReference type="ARBA" id="ARBA00004128"/>
    </source>
</evidence>
<feature type="region of interest" description="Disordered" evidence="18">
    <location>
        <begin position="1"/>
        <end position="50"/>
    </location>
</feature>
<comment type="function">
    <text evidence="16">This magnesium-dependent enzyme catalyzes the hydrolysis of ATP coupled with the transport of calcium. Transports the calcium to the vacuole and participates in the control of the cytosolic free calcium.</text>
</comment>
<dbReference type="PRINTS" id="PR00119">
    <property type="entry name" value="CATATPASE"/>
</dbReference>
<dbReference type="GeneID" id="19165206"/>
<keyword evidence="5 17" id="KW-0812">Transmembrane</keyword>
<dbReference type="CDD" id="cd02081">
    <property type="entry name" value="P-type_ATPase_Ca_PMCA-like"/>
    <property type="match status" value="1"/>
</dbReference>
<evidence type="ECO:0000256" key="5">
    <source>
        <dbReference type="ARBA" id="ARBA00022692"/>
    </source>
</evidence>
<evidence type="ECO:0000256" key="8">
    <source>
        <dbReference type="ARBA" id="ARBA00022837"/>
    </source>
</evidence>
<dbReference type="SFLD" id="SFLDG00002">
    <property type="entry name" value="C1.7:_P-type_atpase_like"/>
    <property type="match status" value="1"/>
</dbReference>
<dbReference type="Gene3D" id="3.40.50.1000">
    <property type="entry name" value="HAD superfamily/HAD-like"/>
    <property type="match status" value="1"/>
</dbReference>
<keyword evidence="11" id="KW-1278">Translocase</keyword>
<evidence type="ECO:0000256" key="4">
    <source>
        <dbReference type="ARBA" id="ARBA00022568"/>
    </source>
</evidence>
<keyword evidence="6" id="KW-0479">Metal-binding</keyword>
<dbReference type="Pfam" id="PF00122">
    <property type="entry name" value="E1-E2_ATPase"/>
    <property type="match status" value="1"/>
</dbReference>
<feature type="region of interest" description="Disordered" evidence="18">
    <location>
        <begin position="1154"/>
        <end position="1235"/>
    </location>
</feature>
<keyword evidence="13 17" id="KW-0406">Ion transport</keyword>
<dbReference type="PROSITE" id="PS00154">
    <property type="entry name" value="ATPASE_E1_E2"/>
    <property type="match status" value="1"/>
</dbReference>
<dbReference type="InterPro" id="IPR006068">
    <property type="entry name" value="ATPase_P-typ_cation-transptr_C"/>
</dbReference>
<feature type="transmembrane region" description="Helical" evidence="17">
    <location>
        <begin position="409"/>
        <end position="433"/>
    </location>
</feature>
<feature type="transmembrane region" description="Helical" evidence="17">
    <location>
        <begin position="1072"/>
        <end position="1091"/>
    </location>
</feature>
<reference evidence="20 21" key="1">
    <citation type="submission" date="2013-03" db="EMBL/GenBank/DDBJ databases">
        <title>The Genome Sequence of Capronia epimyces CBS 606.96.</title>
        <authorList>
            <consortium name="The Broad Institute Genomics Platform"/>
            <person name="Cuomo C."/>
            <person name="de Hoog S."/>
            <person name="Gorbushina A."/>
            <person name="Walker B."/>
            <person name="Young S.K."/>
            <person name="Zeng Q."/>
            <person name="Gargeya S."/>
            <person name="Fitzgerald M."/>
            <person name="Haas B."/>
            <person name="Abouelleil A."/>
            <person name="Allen A.W."/>
            <person name="Alvarado L."/>
            <person name="Arachchi H.M."/>
            <person name="Berlin A.M."/>
            <person name="Chapman S.B."/>
            <person name="Gainer-Dewar J."/>
            <person name="Goldberg J."/>
            <person name="Griggs A."/>
            <person name="Gujja S."/>
            <person name="Hansen M."/>
            <person name="Howarth C."/>
            <person name="Imamovic A."/>
            <person name="Ireland A."/>
            <person name="Larimer J."/>
            <person name="McCowan C."/>
            <person name="Murphy C."/>
            <person name="Pearson M."/>
            <person name="Poon T.W."/>
            <person name="Priest M."/>
            <person name="Roberts A."/>
            <person name="Saif S."/>
            <person name="Shea T."/>
            <person name="Sisk P."/>
            <person name="Sykes S."/>
            <person name="Wortman J."/>
            <person name="Nusbaum C."/>
            <person name="Birren B."/>
        </authorList>
    </citation>
    <scope>NUCLEOTIDE SEQUENCE [LARGE SCALE GENOMIC DNA]</scope>
    <source>
        <strain evidence="20 21">CBS 606.96</strain>
    </source>
</reference>
<dbReference type="Gene3D" id="3.40.1110.10">
    <property type="entry name" value="Calcium-transporting ATPase, cytoplasmic domain N"/>
    <property type="match status" value="1"/>
</dbReference>
<dbReference type="Gene3D" id="2.70.150.10">
    <property type="entry name" value="Calcium-transporting ATPase, cytoplasmic transduction domain A"/>
    <property type="match status" value="1"/>
</dbReference>
<dbReference type="SFLD" id="SFLDF00027">
    <property type="entry name" value="p-type_atpase"/>
    <property type="match status" value="1"/>
</dbReference>
<dbReference type="InterPro" id="IPR036412">
    <property type="entry name" value="HAD-like_sf"/>
</dbReference>
<dbReference type="SUPFAM" id="SSF56784">
    <property type="entry name" value="HAD-like"/>
    <property type="match status" value="1"/>
</dbReference>
<evidence type="ECO:0000256" key="15">
    <source>
        <dbReference type="ARBA" id="ARBA00048694"/>
    </source>
</evidence>
<dbReference type="Pfam" id="PF00690">
    <property type="entry name" value="Cation_ATPase_N"/>
    <property type="match status" value="1"/>
</dbReference>
<dbReference type="GO" id="GO:0005886">
    <property type="term" value="C:plasma membrane"/>
    <property type="evidence" value="ECO:0007669"/>
    <property type="project" value="TreeGrafter"/>
</dbReference>
<dbReference type="GO" id="GO:0016887">
    <property type="term" value="F:ATP hydrolysis activity"/>
    <property type="evidence" value="ECO:0007669"/>
    <property type="project" value="InterPro"/>
</dbReference>
<feature type="compositionally biased region" description="Basic and acidic residues" evidence="18">
    <location>
        <begin position="1165"/>
        <end position="1176"/>
    </location>
</feature>
<feature type="compositionally biased region" description="Acidic residues" evidence="18">
    <location>
        <begin position="1155"/>
        <end position="1164"/>
    </location>
</feature>
<dbReference type="Pfam" id="PF00689">
    <property type="entry name" value="Cation_ATPase_C"/>
    <property type="match status" value="1"/>
</dbReference>
<evidence type="ECO:0000256" key="3">
    <source>
        <dbReference type="ARBA" id="ARBA00022554"/>
    </source>
</evidence>
<dbReference type="InterPro" id="IPR023299">
    <property type="entry name" value="ATPase_P-typ_cyto_dom_N"/>
</dbReference>
<dbReference type="STRING" id="1182542.W9YTE1"/>
<feature type="compositionally biased region" description="Polar residues" evidence="18">
    <location>
        <begin position="29"/>
        <end position="50"/>
    </location>
</feature>
<dbReference type="GO" id="GO:0005388">
    <property type="term" value="F:P-type calcium transporter activity"/>
    <property type="evidence" value="ECO:0007669"/>
    <property type="project" value="UniProtKB-EC"/>
</dbReference>
<evidence type="ECO:0000256" key="13">
    <source>
        <dbReference type="ARBA" id="ARBA00023065"/>
    </source>
</evidence>
<dbReference type="InterPro" id="IPR023214">
    <property type="entry name" value="HAD_sf"/>
</dbReference>
<protein>
    <recommendedName>
        <fullName evidence="17">Calcium-transporting ATPase</fullName>
        <ecNumber evidence="17">7.2.2.10</ecNumber>
    </recommendedName>
</protein>
<comment type="subcellular location">
    <subcellularLocation>
        <location evidence="17">Membrane</location>
        <topology evidence="17">Multi-pass membrane protein</topology>
    </subcellularLocation>
    <subcellularLocation>
        <location evidence="1">Vacuole membrane</location>
        <topology evidence="1">Multi-pass membrane protein</topology>
    </subcellularLocation>
</comment>
<dbReference type="EC" id="7.2.2.10" evidence="17"/>
<name>W9YTE1_9EURO</name>
<keyword evidence="2 17" id="KW-0813">Transport</keyword>
<feature type="transmembrane region" description="Helical" evidence="17">
    <location>
        <begin position="213"/>
        <end position="230"/>
    </location>
</feature>
<gene>
    <name evidence="20" type="ORF">A1O3_01068</name>
</gene>
<keyword evidence="10" id="KW-0460">Magnesium</keyword>
<dbReference type="PANTHER" id="PTHR24093:SF369">
    <property type="entry name" value="CALCIUM-TRANSPORTING ATPASE"/>
    <property type="match status" value="1"/>
</dbReference>
<comment type="similarity">
    <text evidence="17">Belongs to the cation transport ATPase (P-type) (TC 3.A.3) family.</text>
</comment>
<dbReference type="InterPro" id="IPR059000">
    <property type="entry name" value="ATPase_P-type_domA"/>
</dbReference>
<keyword evidence="14 17" id="KW-0472">Membrane</keyword>
<dbReference type="GO" id="GO:0006874">
    <property type="term" value="P:intracellular calcium ion homeostasis"/>
    <property type="evidence" value="ECO:0007669"/>
    <property type="project" value="TreeGrafter"/>
</dbReference>
<feature type="transmembrane region" description="Helical" evidence="17">
    <location>
        <begin position="242"/>
        <end position="261"/>
    </location>
</feature>
<dbReference type="InterPro" id="IPR008250">
    <property type="entry name" value="ATPase_P-typ_transduc_dom_A_sf"/>
</dbReference>
<dbReference type="OrthoDB" id="3352408at2759"/>
<keyword evidence="8 17" id="KW-0106">Calcium</keyword>
<evidence type="ECO:0000256" key="17">
    <source>
        <dbReference type="RuleBase" id="RU361146"/>
    </source>
</evidence>
<dbReference type="InterPro" id="IPR023298">
    <property type="entry name" value="ATPase_P-typ_TM_dom_sf"/>
</dbReference>
<accession>W9YTE1</accession>
<dbReference type="SUPFAM" id="SSF81653">
    <property type="entry name" value="Calcium ATPase, transduction domain A"/>
    <property type="match status" value="1"/>
</dbReference>
<evidence type="ECO:0000256" key="6">
    <source>
        <dbReference type="ARBA" id="ARBA00022723"/>
    </source>
</evidence>
<proteinExistence type="inferred from homology"/>
<feature type="transmembrane region" description="Helical" evidence="17">
    <location>
        <begin position="893"/>
        <end position="914"/>
    </location>
</feature>
<dbReference type="AlphaFoldDB" id="W9YTE1"/>
<keyword evidence="3" id="KW-0926">Vacuole</keyword>
<evidence type="ECO:0000256" key="16">
    <source>
        <dbReference type="ARBA" id="ARBA00059328"/>
    </source>
</evidence>
<dbReference type="FunFam" id="2.70.150.10:FF:000028">
    <property type="entry name" value="Calcium-transporting ATPase"/>
    <property type="match status" value="1"/>
</dbReference>
<evidence type="ECO:0000256" key="9">
    <source>
        <dbReference type="ARBA" id="ARBA00022840"/>
    </source>
</evidence>
<organism evidence="20 21">
    <name type="scientific">Capronia epimyces CBS 606.96</name>
    <dbReference type="NCBI Taxonomy" id="1182542"/>
    <lineage>
        <taxon>Eukaryota</taxon>
        <taxon>Fungi</taxon>
        <taxon>Dikarya</taxon>
        <taxon>Ascomycota</taxon>
        <taxon>Pezizomycotina</taxon>
        <taxon>Eurotiomycetes</taxon>
        <taxon>Chaetothyriomycetidae</taxon>
        <taxon>Chaetothyriales</taxon>
        <taxon>Herpotrichiellaceae</taxon>
        <taxon>Capronia</taxon>
    </lineage>
</organism>
<dbReference type="SMART" id="SM00831">
    <property type="entry name" value="Cation_ATPase_N"/>
    <property type="match status" value="1"/>
</dbReference>
<keyword evidence="21" id="KW-1185">Reference proteome</keyword>
<feature type="transmembrane region" description="Helical" evidence="17">
    <location>
        <begin position="976"/>
        <end position="996"/>
    </location>
</feature>
<dbReference type="EMBL" id="AMGY01000001">
    <property type="protein sequence ID" value="EXJ92516.1"/>
    <property type="molecule type" value="Genomic_DNA"/>
</dbReference>
<dbReference type="HOGENOM" id="CLU_002360_9_3_1"/>
<evidence type="ECO:0000256" key="2">
    <source>
        <dbReference type="ARBA" id="ARBA00022448"/>
    </source>
</evidence>
<dbReference type="InterPro" id="IPR006408">
    <property type="entry name" value="P-type_ATPase_IIB"/>
</dbReference>
<keyword evidence="4 17" id="KW-0109">Calcium transport</keyword>
<dbReference type="Proteomes" id="UP000019478">
    <property type="component" value="Unassembled WGS sequence"/>
</dbReference>
<evidence type="ECO:0000313" key="20">
    <source>
        <dbReference type="EMBL" id="EXJ92516.1"/>
    </source>
</evidence>
<dbReference type="Pfam" id="PF13246">
    <property type="entry name" value="Cation_ATPase"/>
    <property type="match status" value="1"/>
</dbReference>
<evidence type="ECO:0000256" key="10">
    <source>
        <dbReference type="ARBA" id="ARBA00022842"/>
    </source>
</evidence>
<dbReference type="PRINTS" id="PR00121">
    <property type="entry name" value="NAKATPASE"/>
</dbReference>
<dbReference type="InterPro" id="IPR018303">
    <property type="entry name" value="ATPase_P-typ_P_site"/>
</dbReference>
<evidence type="ECO:0000256" key="18">
    <source>
        <dbReference type="SAM" id="MobiDB-lite"/>
    </source>
</evidence>
<evidence type="ECO:0000256" key="14">
    <source>
        <dbReference type="ARBA" id="ARBA00023136"/>
    </source>
</evidence>
<feature type="domain" description="Cation-transporting P-type ATPase N-terminal" evidence="19">
    <location>
        <begin position="151"/>
        <end position="229"/>
    </location>
</feature>
<dbReference type="GO" id="GO:0005774">
    <property type="term" value="C:vacuolar membrane"/>
    <property type="evidence" value="ECO:0007669"/>
    <property type="project" value="UniProtKB-SubCell"/>
</dbReference>
<sequence length="1235" mass="133766">MSTPPQTAVDEGSYLSPTSPEHKYAYDGSTLNSRSGSIQSGDATTRYRSNSGISAASSVTVYSKSSLEFEPPDEALKPDQGNEKDFHVQNNPFPFSPGQLNKLLHPKSLSAYKALGGMKGLEKGLRTSITAGISIDETHLDGQVSFEEATAAGAKSAFSDIALSQQTSVTAAAASDSTKHFVDRLRVFGDNRLPDRKPAGILLLIWRAYNDKILILLTGAAVVSLALGIYESVTGESGVDWVEGVAICVAILIVVSVGAVNDWQKERQFVKLNKRKDDREVKVVRSGKSIQISVHDIMVGDVLHLEPGDAVPADGIFISGHGIKCDESSATGESDQMKKTQGEEVWQRIQDGTATSKLDPFIISGSKVLEGVGTYLVTSVGTNSSYGKILMSLQTENEPTPLQVKLGRLANWIGGLGSAAAGLLFMILLIKFLAHLSGDSRPGAAKAQEFLDILIVAITVIVVAVPEGLPLAVTLALAFATTRMLKENNLVRVLRACETMGNATTICSDKTGTLTQNKMTVVAGAVGLNEKLAASRPEEDSDVSRPAIMFGRLGANVKELLRLSVTLNSTAFEGEEKGVATFIGSKTEVALLTLAKEHFGLDGLAAERSNYKIKQLIPFDSARKCMGIVVKVGDGYRLLVKGAAEIMLARATKAISNIYDHQYEVIDLMEDDKETLAATIEDYAQHSLRTIGMLYKDYPQWPPAGAKVLEEDGRLADFNDIFHDMTWVGVVGIHDPLREGVIEAVAQCQRSGVVVRMVTGDNMTTARAIASDCGILVENQDCVVMEGPKFRQLSPQAMDEMLPKLRVLARSSPEDKRILVGRLRHLGETVAVTGDGTNDGPALKLADVGFSMGIAGTEVAKEASSIILLDDNFSSIITALMWGRAVNDAVKKFLQFQITVNITAVVLTFVSAVSNDGNHSVLSAVQLLWVNLIMDTLAALALATDAPTKKILDRPPQPKSEPLITINMWKMIVGQAVYQLVVTFVLYFAGMTIFGYDAAQRSQLDTVVFNSFVWMQIFNQVNNRRLDNKFNIFEGIHRNYWFLAINCLMVAGQIMIIFVGGRAFSVTHLTGAQWAISILTALPCLLWAILVRCFPDAWFGLVFNATVNGMAIVLRPLWRLVRLIFHPVAQAFRAVSRVSKRTMYKLSGKKIDEDRATDDDEDDDQHTQIRDEERLSTRLTNSKSGTVDEIPGMSSGTATTKATPKPSMGAHSFHDAPASASNMMPVPSVSVTGPS</sequence>
<keyword evidence="12 17" id="KW-1133">Transmembrane helix</keyword>
<dbReference type="eggNOG" id="KOG0204">
    <property type="taxonomic scope" value="Eukaryota"/>
</dbReference>
<feature type="transmembrane region" description="Helical" evidence="17">
    <location>
        <begin position="1097"/>
        <end position="1118"/>
    </location>
</feature>
<dbReference type="SUPFAM" id="SSF81660">
    <property type="entry name" value="Metal cation-transporting ATPase, ATP-binding domain N"/>
    <property type="match status" value="1"/>
</dbReference>
<dbReference type="SFLD" id="SFLDS00003">
    <property type="entry name" value="Haloacid_Dehalogenase"/>
    <property type="match status" value="1"/>
</dbReference>
<dbReference type="SUPFAM" id="SSF81665">
    <property type="entry name" value="Calcium ATPase, transmembrane domain M"/>
    <property type="match status" value="1"/>
</dbReference>
<dbReference type="PANTHER" id="PTHR24093">
    <property type="entry name" value="CATION TRANSPORTING ATPASE"/>
    <property type="match status" value="1"/>
</dbReference>
<evidence type="ECO:0000313" key="21">
    <source>
        <dbReference type="Proteomes" id="UP000019478"/>
    </source>
</evidence>
<feature type="transmembrane region" description="Helical" evidence="17">
    <location>
        <begin position="1040"/>
        <end position="1060"/>
    </location>
</feature>
<comment type="caution">
    <text evidence="20">The sequence shown here is derived from an EMBL/GenBank/DDBJ whole genome shotgun (WGS) entry which is preliminary data.</text>
</comment>
<dbReference type="NCBIfam" id="TIGR01517">
    <property type="entry name" value="ATPase-IIB_Ca"/>
    <property type="match status" value="1"/>
</dbReference>
<dbReference type="InterPro" id="IPR001757">
    <property type="entry name" value="P_typ_ATPase"/>
</dbReference>
<dbReference type="InterPro" id="IPR004014">
    <property type="entry name" value="ATPase_P-typ_cation-transptr_N"/>
</dbReference>
<comment type="function">
    <text evidence="17">Catalyzes the hydrolysis of ATP coupled with the transport of calcium.</text>
</comment>
<comment type="catalytic activity">
    <reaction evidence="15 17">
        <text>Ca(2+)(in) + ATP + H2O = Ca(2+)(out) + ADP + phosphate + H(+)</text>
        <dbReference type="Rhea" id="RHEA:18105"/>
        <dbReference type="ChEBI" id="CHEBI:15377"/>
        <dbReference type="ChEBI" id="CHEBI:15378"/>
        <dbReference type="ChEBI" id="CHEBI:29108"/>
        <dbReference type="ChEBI" id="CHEBI:30616"/>
        <dbReference type="ChEBI" id="CHEBI:43474"/>
        <dbReference type="ChEBI" id="CHEBI:456216"/>
        <dbReference type="EC" id="7.2.2.10"/>
    </reaction>
</comment>
<dbReference type="GO" id="GO:0005524">
    <property type="term" value="F:ATP binding"/>
    <property type="evidence" value="ECO:0007669"/>
    <property type="project" value="UniProtKB-KW"/>
</dbReference>
<feature type="transmembrane region" description="Helical" evidence="17">
    <location>
        <begin position="926"/>
        <end position="944"/>
    </location>
</feature>
<dbReference type="FunFam" id="3.40.50.1000:FF:000018">
    <property type="entry name" value="Calcium-transporting ATPase"/>
    <property type="match status" value="1"/>
</dbReference>
<feature type="transmembrane region" description="Helical" evidence="17">
    <location>
        <begin position="453"/>
        <end position="480"/>
    </location>
</feature>
<keyword evidence="7 17" id="KW-0547">Nucleotide-binding</keyword>
<dbReference type="Gene3D" id="1.20.1110.10">
    <property type="entry name" value="Calcium-transporting ATPase, transmembrane domain"/>
    <property type="match status" value="1"/>
</dbReference>
<dbReference type="RefSeq" id="XP_007729406.1">
    <property type="nucleotide sequence ID" value="XM_007731216.1"/>
</dbReference>
<dbReference type="GO" id="GO:0046872">
    <property type="term" value="F:metal ion binding"/>
    <property type="evidence" value="ECO:0007669"/>
    <property type="project" value="UniProtKB-KW"/>
</dbReference>
<evidence type="ECO:0000256" key="12">
    <source>
        <dbReference type="ARBA" id="ARBA00022989"/>
    </source>
</evidence>
<evidence type="ECO:0000256" key="7">
    <source>
        <dbReference type="ARBA" id="ARBA00022741"/>
    </source>
</evidence>